<name>A0A7W7XZY8_9GAMM</name>
<keyword evidence="15" id="KW-1185">Reference proteome</keyword>
<dbReference type="GO" id="GO:0015031">
    <property type="term" value="P:protein transport"/>
    <property type="evidence" value="ECO:0007669"/>
    <property type="project" value="UniProtKB-KW"/>
</dbReference>
<accession>A0A7W7XZY8</accession>
<organism evidence="14 15">
    <name type="scientific">Rehaibacterium terrae</name>
    <dbReference type="NCBI Taxonomy" id="1341696"/>
    <lineage>
        <taxon>Bacteria</taxon>
        <taxon>Pseudomonadati</taxon>
        <taxon>Pseudomonadota</taxon>
        <taxon>Gammaproteobacteria</taxon>
        <taxon>Lysobacterales</taxon>
        <taxon>Lysobacteraceae</taxon>
        <taxon>Rehaibacterium</taxon>
    </lineage>
</organism>
<dbReference type="InterPro" id="IPR003400">
    <property type="entry name" value="ExbD"/>
</dbReference>
<evidence type="ECO:0000313" key="15">
    <source>
        <dbReference type="Proteomes" id="UP000519004"/>
    </source>
</evidence>
<gene>
    <name evidence="14" type="ORF">HNQ58_001450</name>
</gene>
<dbReference type="GO" id="GO:0022857">
    <property type="term" value="F:transmembrane transporter activity"/>
    <property type="evidence" value="ECO:0007669"/>
    <property type="project" value="InterPro"/>
</dbReference>
<dbReference type="Gene3D" id="3.30.420.270">
    <property type="match status" value="1"/>
</dbReference>
<dbReference type="PANTHER" id="PTHR30558:SF12">
    <property type="entry name" value="BIOPOLYMER TRANSPORT PROTEIN EXBD"/>
    <property type="match status" value="1"/>
</dbReference>
<evidence type="ECO:0000256" key="6">
    <source>
        <dbReference type="ARBA" id="ARBA00022475"/>
    </source>
</evidence>
<evidence type="ECO:0000256" key="9">
    <source>
        <dbReference type="ARBA" id="ARBA00022927"/>
    </source>
</evidence>
<evidence type="ECO:0000256" key="8">
    <source>
        <dbReference type="ARBA" id="ARBA00022692"/>
    </source>
</evidence>
<dbReference type="RefSeq" id="WP_246417145.1">
    <property type="nucleotide sequence ID" value="NZ_JACHHX010000008.1"/>
</dbReference>
<evidence type="ECO:0000256" key="12">
    <source>
        <dbReference type="RuleBase" id="RU003879"/>
    </source>
</evidence>
<evidence type="ECO:0000256" key="7">
    <source>
        <dbReference type="ARBA" id="ARBA00022519"/>
    </source>
</evidence>
<keyword evidence="7" id="KW-0997">Cell inner membrane</keyword>
<sequence length="128" mass="14189">MNVVPLIDVLLVLLIIFMVTVPAVSYQIQIDLPQASRAQPEQPKDPPPPIALRIDANGEIFKDGVPVLMRQLTNDFIAVVNEAQYNDRPQPTLEIETNPDAQYQVLAEVLAIAKNAGMEKIGFVETLR</sequence>
<evidence type="ECO:0000256" key="3">
    <source>
        <dbReference type="ARBA" id="ARBA00005811"/>
    </source>
</evidence>
<evidence type="ECO:0000256" key="4">
    <source>
        <dbReference type="ARBA" id="ARBA00011471"/>
    </source>
</evidence>
<evidence type="ECO:0000313" key="14">
    <source>
        <dbReference type="EMBL" id="MBB5015546.1"/>
    </source>
</evidence>
<keyword evidence="9 12" id="KW-0653">Protein transport</keyword>
<reference evidence="14 15" key="1">
    <citation type="submission" date="2020-08" db="EMBL/GenBank/DDBJ databases">
        <title>Genomic Encyclopedia of Type Strains, Phase IV (KMG-IV): sequencing the most valuable type-strain genomes for metagenomic binning, comparative biology and taxonomic classification.</title>
        <authorList>
            <person name="Goeker M."/>
        </authorList>
    </citation>
    <scope>NUCLEOTIDE SEQUENCE [LARGE SCALE GENOMIC DNA]</scope>
    <source>
        <strain evidence="14 15">DSM 25897</strain>
    </source>
</reference>
<evidence type="ECO:0000256" key="2">
    <source>
        <dbReference type="ARBA" id="ARBA00004249"/>
    </source>
</evidence>
<keyword evidence="11 13" id="KW-0472">Membrane</keyword>
<comment type="subcellular location">
    <subcellularLocation>
        <location evidence="2">Cell inner membrane</location>
        <topology evidence="2">Single-pass type II membrane protein</topology>
    </subcellularLocation>
    <subcellularLocation>
        <location evidence="12">Cell membrane</location>
        <topology evidence="12">Single-pass type II membrane protein</topology>
    </subcellularLocation>
</comment>
<evidence type="ECO:0000256" key="11">
    <source>
        <dbReference type="ARBA" id="ARBA00023136"/>
    </source>
</evidence>
<dbReference type="AlphaFoldDB" id="A0A7W7XZY8"/>
<evidence type="ECO:0000256" key="13">
    <source>
        <dbReference type="SAM" id="Phobius"/>
    </source>
</evidence>
<dbReference type="Pfam" id="PF02472">
    <property type="entry name" value="ExbD"/>
    <property type="match status" value="1"/>
</dbReference>
<dbReference type="Proteomes" id="UP000519004">
    <property type="component" value="Unassembled WGS sequence"/>
</dbReference>
<comment type="subunit">
    <text evidence="4">The accessory proteins ExbB and ExbD seem to form a complex with TonB.</text>
</comment>
<comment type="caution">
    <text evidence="14">The sequence shown here is derived from an EMBL/GenBank/DDBJ whole genome shotgun (WGS) entry which is preliminary data.</text>
</comment>
<comment type="function">
    <text evidence="1">Involved in the TonB-dependent energy-dependent transport of various receptor-bound substrates.</text>
</comment>
<comment type="similarity">
    <text evidence="3 12">Belongs to the ExbD/TolR family.</text>
</comment>
<feature type="transmembrane region" description="Helical" evidence="13">
    <location>
        <begin position="6"/>
        <end position="28"/>
    </location>
</feature>
<evidence type="ECO:0000256" key="1">
    <source>
        <dbReference type="ARBA" id="ARBA00003540"/>
    </source>
</evidence>
<dbReference type="PANTHER" id="PTHR30558">
    <property type="entry name" value="EXBD MEMBRANE COMPONENT OF PMF-DRIVEN MACROMOLECULE IMPORT SYSTEM"/>
    <property type="match status" value="1"/>
</dbReference>
<proteinExistence type="inferred from homology"/>
<keyword evidence="6" id="KW-1003">Cell membrane</keyword>
<dbReference type="GO" id="GO:0005886">
    <property type="term" value="C:plasma membrane"/>
    <property type="evidence" value="ECO:0007669"/>
    <property type="project" value="UniProtKB-SubCell"/>
</dbReference>
<protein>
    <submittedName>
        <fullName evidence="14">Biopolymer transport protein ExbD</fullName>
    </submittedName>
</protein>
<keyword evidence="5 12" id="KW-0813">Transport</keyword>
<evidence type="ECO:0000256" key="5">
    <source>
        <dbReference type="ARBA" id="ARBA00022448"/>
    </source>
</evidence>
<dbReference type="EMBL" id="JACHHX010000008">
    <property type="protein sequence ID" value="MBB5015546.1"/>
    <property type="molecule type" value="Genomic_DNA"/>
</dbReference>
<keyword evidence="8 12" id="KW-0812">Transmembrane</keyword>
<keyword evidence="10 13" id="KW-1133">Transmembrane helix</keyword>
<evidence type="ECO:0000256" key="10">
    <source>
        <dbReference type="ARBA" id="ARBA00022989"/>
    </source>
</evidence>